<dbReference type="EMBL" id="KV700382">
    <property type="protein sequence ID" value="OCF21278.1"/>
    <property type="molecule type" value="Genomic_DNA"/>
</dbReference>
<dbReference type="VEuPathDB" id="FungiDB:I302_08950"/>
<feature type="region of interest" description="Disordered" evidence="1">
    <location>
        <begin position="295"/>
        <end position="333"/>
    </location>
</feature>
<feature type="region of interest" description="Disordered" evidence="1">
    <location>
        <begin position="505"/>
        <end position="556"/>
    </location>
</feature>
<feature type="compositionally biased region" description="Acidic residues" evidence="1">
    <location>
        <begin position="455"/>
        <end position="465"/>
    </location>
</feature>
<proteinExistence type="predicted"/>
<evidence type="ECO:0000256" key="1">
    <source>
        <dbReference type="SAM" id="MobiDB-lite"/>
    </source>
</evidence>
<organism evidence="2">
    <name type="scientific">Kwoniella bestiolae CBS 10118</name>
    <dbReference type="NCBI Taxonomy" id="1296100"/>
    <lineage>
        <taxon>Eukaryota</taxon>
        <taxon>Fungi</taxon>
        <taxon>Dikarya</taxon>
        <taxon>Basidiomycota</taxon>
        <taxon>Agaricomycotina</taxon>
        <taxon>Tremellomycetes</taxon>
        <taxon>Tremellales</taxon>
        <taxon>Cryptococcaceae</taxon>
        <taxon>Kwoniella</taxon>
    </lineage>
</organism>
<feature type="compositionally biased region" description="Pro residues" evidence="1">
    <location>
        <begin position="8"/>
        <end position="24"/>
    </location>
</feature>
<feature type="compositionally biased region" description="Basic and acidic residues" evidence="1">
    <location>
        <begin position="96"/>
        <end position="130"/>
    </location>
</feature>
<feature type="region of interest" description="Disordered" evidence="1">
    <location>
        <begin position="414"/>
        <end position="477"/>
    </location>
</feature>
<feature type="compositionally biased region" description="Basic and acidic residues" evidence="1">
    <location>
        <begin position="541"/>
        <end position="556"/>
    </location>
</feature>
<accession>A0A1B9FR80</accession>
<dbReference type="STRING" id="1296100.A0A1B9FR80"/>
<gene>
    <name evidence="2" type="ORF">I302_08950</name>
</gene>
<evidence type="ECO:0000313" key="2">
    <source>
        <dbReference type="EMBL" id="OCF21278.1"/>
    </source>
</evidence>
<name>A0A1B9FR80_9TREE</name>
<sequence length="653" mass="74324">MSLHRYFVPPPLALAVHPAPPPKPKPTEKEKAEKDKAEKEAKDKKDDQQDRDKKKADDADDKKDEKEKKQEKDEPATPATPGSMVPEPPTPAPGAADDKPETPEEDKANVDHEKPTGVKKDPTEAKEGQPEPRSTNLKDLTPEPEEQEPEKPLEPIRLLPPAPFRPIRTKLDLNPLKPYPPIPTDPRGAYHAYAKAVGNEVIYVDVTKDGWLTEQWKERSEREALKRLTGEWERELQRELEKQRENEKIREVPGTAQGILLELWNVLVEADNHEIAVDEFWAKFDWTKESAKLHLSNENQPQAITDDKEKKKDLPNGDSTSAEKKNEKEEEVEWTKEGLEEILSTVGVQCVYNVEKPSRHWAHPAGGYLLLSHGYFLLRTDMHINFKPAEKAGQFEVLVTSGHDRVFGEMVKAQREREYRERKEREKKERLAKEKDKGKEGKKEDEKDKAKKGEEGEEKNDDEDPSPGTPTSNVKLIDGEAIVPAAGDAVAILDKKDDKAIIAIPVDAKDQANGEDKDKDKKHEQEPAIVPGPKPTPVAGDEAKGEKGEEDKKPMNMDDIAKAFKALESSISKSVDLKDKEKEKDKVKLVWTWSERCETWRWKNFEMGLHNVGPGGWEERDWKVFADGREVWDFDDDEKVVEVEEEDIHDWSL</sequence>
<feature type="region of interest" description="Disordered" evidence="1">
    <location>
        <begin position="1"/>
        <end position="163"/>
    </location>
</feature>
<protein>
    <submittedName>
        <fullName evidence="2">Uncharacterized protein</fullName>
    </submittedName>
</protein>
<reference evidence="2" key="2">
    <citation type="submission" date="2016-07" db="EMBL/GenBank/DDBJ databases">
        <title>Evolution of pathogenesis and genome organization in the Tremellales.</title>
        <authorList>
            <person name="Cuomo C."/>
            <person name="Litvintseva A."/>
            <person name="Heitman J."/>
            <person name="Chen Y."/>
            <person name="Sun S."/>
            <person name="Springer D."/>
            <person name="Dromer F."/>
            <person name="Young S."/>
            <person name="Zeng Q."/>
            <person name="Chapman S."/>
            <person name="Gujja S."/>
            <person name="Saif S."/>
            <person name="Birren B."/>
        </authorList>
    </citation>
    <scope>NUCLEOTIDE SEQUENCE</scope>
    <source>
        <strain evidence="2">CBS 10118</strain>
    </source>
</reference>
<feature type="compositionally biased region" description="Basic and acidic residues" evidence="1">
    <location>
        <begin position="507"/>
        <end position="526"/>
    </location>
</feature>
<feature type="compositionally biased region" description="Basic and acidic residues" evidence="1">
    <location>
        <begin position="305"/>
        <end position="333"/>
    </location>
</feature>
<reference evidence="2" key="1">
    <citation type="submission" date="2013-07" db="EMBL/GenBank/DDBJ databases">
        <title>The Genome Sequence of Cryptococcus bestiolae CBS10118.</title>
        <authorList>
            <consortium name="The Broad Institute Genome Sequencing Platform"/>
            <person name="Cuomo C."/>
            <person name="Litvintseva A."/>
            <person name="Chen Y."/>
            <person name="Heitman J."/>
            <person name="Sun S."/>
            <person name="Springer D."/>
            <person name="Dromer F."/>
            <person name="Young S.K."/>
            <person name="Zeng Q."/>
            <person name="Gargeya S."/>
            <person name="Fitzgerald M."/>
            <person name="Abouelleil A."/>
            <person name="Alvarado L."/>
            <person name="Berlin A.M."/>
            <person name="Chapman S.B."/>
            <person name="Dewar J."/>
            <person name="Goldberg J."/>
            <person name="Griggs A."/>
            <person name="Gujja S."/>
            <person name="Hansen M."/>
            <person name="Howarth C."/>
            <person name="Imamovic A."/>
            <person name="Larimer J."/>
            <person name="McCowan C."/>
            <person name="Murphy C."/>
            <person name="Pearson M."/>
            <person name="Priest M."/>
            <person name="Roberts A."/>
            <person name="Saif S."/>
            <person name="Shea T."/>
            <person name="Sykes S."/>
            <person name="Wortman J."/>
            <person name="Nusbaum C."/>
            <person name="Birren B."/>
        </authorList>
    </citation>
    <scope>NUCLEOTIDE SEQUENCE [LARGE SCALE GENOMIC DNA]</scope>
    <source>
        <strain evidence="2">CBS 10118</strain>
    </source>
</reference>
<feature type="compositionally biased region" description="Basic and acidic residues" evidence="1">
    <location>
        <begin position="25"/>
        <end position="75"/>
    </location>
</feature>
<feature type="compositionally biased region" description="Basic and acidic residues" evidence="1">
    <location>
        <begin position="414"/>
        <end position="454"/>
    </location>
</feature>
<dbReference type="AlphaFoldDB" id="A0A1B9FR80"/>
<dbReference type="OrthoDB" id="2564849at2759"/>